<dbReference type="PANTHER" id="PTHR38451:SF1">
    <property type="entry name" value="TRNA (ADENINE(22)-N(1))-METHYLTRANSFERASE"/>
    <property type="match status" value="1"/>
</dbReference>
<organism evidence="1 2">
    <name type="scientific">Photobacterium rosenbergii</name>
    <dbReference type="NCBI Taxonomy" id="294936"/>
    <lineage>
        <taxon>Bacteria</taxon>
        <taxon>Pseudomonadati</taxon>
        <taxon>Pseudomonadota</taxon>
        <taxon>Gammaproteobacteria</taxon>
        <taxon>Vibrionales</taxon>
        <taxon>Vibrionaceae</taxon>
        <taxon>Photobacterium</taxon>
    </lineage>
</organism>
<reference evidence="1 2" key="1">
    <citation type="submission" date="2018-03" db="EMBL/GenBank/DDBJ databases">
        <title>Whole genome sequencing of Histamine producing bacteria.</title>
        <authorList>
            <person name="Butler K."/>
        </authorList>
    </citation>
    <scope>NUCLEOTIDE SEQUENCE [LARGE SCALE GENOMIC DNA]</scope>
    <source>
        <strain evidence="1 2">DSM 19138</strain>
    </source>
</reference>
<dbReference type="CDD" id="cd02440">
    <property type="entry name" value="AdoMet_MTases"/>
    <property type="match status" value="1"/>
</dbReference>
<dbReference type="SUPFAM" id="SSF53335">
    <property type="entry name" value="S-adenosyl-L-methionine-dependent methyltransferases"/>
    <property type="match status" value="1"/>
</dbReference>
<accession>A0A2T3NKY8</accession>
<dbReference type="FunFam" id="3.40.50.150:FF:000442">
    <property type="entry name" value="tRNA (Adenine22-N1)-methyltransferase TrmK"/>
    <property type="match status" value="1"/>
</dbReference>
<evidence type="ECO:0000313" key="2">
    <source>
        <dbReference type="Proteomes" id="UP000241346"/>
    </source>
</evidence>
<dbReference type="InterPro" id="IPR029063">
    <property type="entry name" value="SAM-dependent_MTases_sf"/>
</dbReference>
<comment type="caution">
    <text evidence="1">The sequence shown here is derived from an EMBL/GenBank/DDBJ whole genome shotgun (WGS) entry which is preliminary data.</text>
</comment>
<dbReference type="Proteomes" id="UP000241346">
    <property type="component" value="Unassembled WGS sequence"/>
</dbReference>
<dbReference type="OrthoDB" id="6862131at2"/>
<gene>
    <name evidence="1" type="ORF">C9J01_04060</name>
</gene>
<dbReference type="EMBL" id="PYMB01000001">
    <property type="protein sequence ID" value="PSW16184.1"/>
    <property type="molecule type" value="Genomic_DNA"/>
</dbReference>
<dbReference type="Gene3D" id="3.40.50.150">
    <property type="entry name" value="Vaccinia Virus protein VP39"/>
    <property type="match status" value="1"/>
</dbReference>
<dbReference type="InterPro" id="IPR016876">
    <property type="entry name" value="UCP028234"/>
</dbReference>
<dbReference type="PANTHER" id="PTHR38451">
    <property type="entry name" value="TRNA (ADENINE(22)-N(1))-METHYLTRANSFERASE"/>
    <property type="match status" value="1"/>
</dbReference>
<dbReference type="PIRSF" id="PIRSF028234">
    <property type="entry name" value="UCP028234"/>
    <property type="match status" value="1"/>
</dbReference>
<keyword evidence="1" id="KW-0808">Transferase</keyword>
<dbReference type="Pfam" id="PF12847">
    <property type="entry name" value="Methyltransf_18"/>
    <property type="match status" value="1"/>
</dbReference>
<dbReference type="AlphaFoldDB" id="A0A2T3NKY8"/>
<evidence type="ECO:0000313" key="1">
    <source>
        <dbReference type="EMBL" id="PSW16184.1"/>
    </source>
</evidence>
<name>A0A2T3NKY8_9GAMM</name>
<sequence length="234" mass="26920">MRAILDVNRAISLKLSTRLKQIEQMVPTGYDHVWDCCCDHGLIGAALLSRQAADNVHFVDIVPDLMNTVEKNLQRFYPEDKWEVHCLDVAKLPLKQYEGKHLVIIAGVGGDLMCELVEGIYQNDQSADIDFLLCPVNNTYMLRQKLIEHQFGLKHEILIEDNRRFYEILHVSSHMDENSPINEVGCKIWHSDTNEQADIVTRYIDKTLSHYRRLQRGNADNIEAIIERYSAVTG</sequence>
<keyword evidence="1" id="KW-0489">Methyltransferase</keyword>
<dbReference type="GO" id="GO:0032259">
    <property type="term" value="P:methylation"/>
    <property type="evidence" value="ECO:0007669"/>
    <property type="project" value="UniProtKB-KW"/>
</dbReference>
<proteinExistence type="predicted"/>
<dbReference type="GO" id="GO:0008168">
    <property type="term" value="F:methyltransferase activity"/>
    <property type="evidence" value="ECO:0007669"/>
    <property type="project" value="UniProtKB-KW"/>
</dbReference>
<protein>
    <submittedName>
        <fullName evidence="1">SAM-dependent methyltransferase</fullName>
    </submittedName>
</protein>